<proteinExistence type="predicted"/>
<dbReference type="Pfam" id="PF14008">
    <property type="entry name" value="Metallophos_C"/>
    <property type="match status" value="1"/>
</dbReference>
<dbReference type="CDD" id="cd00839">
    <property type="entry name" value="MPP_PAPs"/>
    <property type="match status" value="1"/>
</dbReference>
<dbReference type="OrthoDB" id="45007at2759"/>
<keyword evidence="1" id="KW-0732">Signal</keyword>
<dbReference type="GO" id="GO:0046872">
    <property type="term" value="F:metal ion binding"/>
    <property type="evidence" value="ECO:0007669"/>
    <property type="project" value="InterPro"/>
</dbReference>
<organism evidence="3 4">
    <name type="scientific">Chrysochromulina tobinii</name>
    <dbReference type="NCBI Taxonomy" id="1460289"/>
    <lineage>
        <taxon>Eukaryota</taxon>
        <taxon>Haptista</taxon>
        <taxon>Haptophyta</taxon>
        <taxon>Prymnesiophyceae</taxon>
        <taxon>Prymnesiales</taxon>
        <taxon>Chrysochromulinaceae</taxon>
        <taxon>Chrysochromulina</taxon>
    </lineage>
</organism>
<dbReference type="InterPro" id="IPR025733">
    <property type="entry name" value="PAPs_C"/>
</dbReference>
<protein>
    <recommendedName>
        <fullName evidence="2">Purple acid phosphatase C-terminal domain-containing protein</fullName>
    </recommendedName>
</protein>
<dbReference type="SUPFAM" id="SSF56300">
    <property type="entry name" value="Metallo-dependent phosphatases"/>
    <property type="match status" value="1"/>
</dbReference>
<accession>A0A0M0J4X9</accession>
<dbReference type="EMBL" id="JWZX01003356">
    <property type="protein sequence ID" value="KOO21525.1"/>
    <property type="molecule type" value="Genomic_DNA"/>
</dbReference>
<evidence type="ECO:0000259" key="2">
    <source>
        <dbReference type="Pfam" id="PF14008"/>
    </source>
</evidence>
<sequence length="400" mass="42945">MWLSWSVDTNATGAGGVPRVRVGVTPGVYTREVVASQPMTSYAASDMCGKHANETDIAKYLFPGYFANVLITGLAPGTRYYATYGSLDGGFATETTFTTAKAVGPDVPVRLAAFGDMALSLWDGAMGNVAEVVRLHDATADGGLDAVLHFGDLGYAEGSTVIWEMWRSYIEPATRKIPNGEWGEDSDGEGGVATWARFRSPGVGVPGGTAPRGNSIYWYSWDMGSVHVVMLDSEHNMTKGSPQWKWVAADLAAVDRTMTPHVVVTQHRPLFTTEAGSQYDVAELMRADLEPLFHAHGVVAVLGGHIHLIRARVPARGPLPAAYKCEEGGPVEGITYITVGTAGATVHNETMLPGTSGVLKGWRVEWGLGILTAVNRSALRWDFYSIAEAKVVDSAWLRLL</sequence>
<dbReference type="SUPFAM" id="SSF49363">
    <property type="entry name" value="Purple acid phosphatase, N-terminal domain"/>
    <property type="match status" value="1"/>
</dbReference>
<dbReference type="AlphaFoldDB" id="A0A0M0J4X9"/>
<dbReference type="PANTHER" id="PTHR45778">
    <property type="entry name" value="PURPLE ACID PHOSPHATASE-RELATED"/>
    <property type="match status" value="1"/>
</dbReference>
<feature type="domain" description="Purple acid phosphatase C-terminal" evidence="2">
    <location>
        <begin position="333"/>
        <end position="394"/>
    </location>
</feature>
<comment type="caution">
    <text evidence="3">The sequence shown here is derived from an EMBL/GenBank/DDBJ whole genome shotgun (WGS) entry which is preliminary data.</text>
</comment>
<dbReference type="InterPro" id="IPR029052">
    <property type="entry name" value="Metallo-depent_PP-like"/>
</dbReference>
<name>A0A0M0J4X9_9EUKA</name>
<evidence type="ECO:0000313" key="3">
    <source>
        <dbReference type="EMBL" id="KOO21525.1"/>
    </source>
</evidence>
<reference evidence="4" key="1">
    <citation type="journal article" date="2015" name="PLoS Genet.">
        <title>Genome Sequence and Transcriptome Analyses of Chrysochromulina tobin: Metabolic Tools for Enhanced Algal Fitness in the Prominent Order Prymnesiales (Haptophyceae).</title>
        <authorList>
            <person name="Hovde B.T."/>
            <person name="Deodato C.R."/>
            <person name="Hunsperger H.M."/>
            <person name="Ryken S.A."/>
            <person name="Yost W."/>
            <person name="Jha R.K."/>
            <person name="Patterson J."/>
            <person name="Monnat R.J. Jr."/>
            <person name="Barlow S.B."/>
            <person name="Starkenburg S.R."/>
            <person name="Cattolico R.A."/>
        </authorList>
    </citation>
    <scope>NUCLEOTIDE SEQUENCE</scope>
    <source>
        <strain evidence="4">CCMP291</strain>
    </source>
</reference>
<evidence type="ECO:0000313" key="4">
    <source>
        <dbReference type="Proteomes" id="UP000037460"/>
    </source>
</evidence>
<evidence type="ECO:0000256" key="1">
    <source>
        <dbReference type="ARBA" id="ARBA00022729"/>
    </source>
</evidence>
<dbReference type="Proteomes" id="UP000037460">
    <property type="component" value="Unassembled WGS sequence"/>
</dbReference>
<keyword evidence="4" id="KW-1185">Reference proteome</keyword>
<dbReference type="GO" id="GO:0003993">
    <property type="term" value="F:acid phosphatase activity"/>
    <property type="evidence" value="ECO:0007669"/>
    <property type="project" value="InterPro"/>
</dbReference>
<dbReference type="Gene3D" id="3.60.21.10">
    <property type="match status" value="1"/>
</dbReference>
<gene>
    <name evidence="3" type="ORF">Ctob_001904</name>
</gene>
<dbReference type="InterPro" id="IPR008963">
    <property type="entry name" value="Purple_acid_Pase-like_N"/>
</dbReference>
<dbReference type="PANTHER" id="PTHR45778:SF7">
    <property type="entry name" value="PURPLE ACID PHOSPHATASE"/>
    <property type="match status" value="1"/>
</dbReference>
<dbReference type="InterPro" id="IPR041792">
    <property type="entry name" value="MPP_PAP"/>
</dbReference>